<comment type="caution">
    <text evidence="2">The sequence shown here is derived from an EMBL/GenBank/DDBJ whole genome shotgun (WGS) entry which is preliminary data.</text>
</comment>
<organism evidence="2 3">
    <name type="scientific">Luteimonas galliterrae</name>
    <dbReference type="NCBI Taxonomy" id="2940486"/>
    <lineage>
        <taxon>Bacteria</taxon>
        <taxon>Pseudomonadati</taxon>
        <taxon>Pseudomonadota</taxon>
        <taxon>Gammaproteobacteria</taxon>
        <taxon>Lysobacterales</taxon>
        <taxon>Lysobacteraceae</taxon>
        <taxon>Luteimonas</taxon>
    </lineage>
</organism>
<reference evidence="2 3" key="1">
    <citation type="submission" date="2022-05" db="EMBL/GenBank/DDBJ databases">
        <title>Luteimonas sp. SX5, whole genome shotgun sequencing project.</title>
        <authorList>
            <person name="Zhao G."/>
            <person name="Shen L."/>
        </authorList>
    </citation>
    <scope>NUCLEOTIDE SEQUENCE [LARGE SCALE GENOMIC DNA]</scope>
    <source>
        <strain evidence="2 3">SX5</strain>
    </source>
</reference>
<evidence type="ECO:0000313" key="2">
    <source>
        <dbReference type="EMBL" id="MCL1633623.1"/>
    </source>
</evidence>
<accession>A0ABT0MG36</accession>
<dbReference type="Pfam" id="PF05275">
    <property type="entry name" value="CopB"/>
    <property type="match status" value="1"/>
</dbReference>
<feature type="compositionally biased region" description="Polar residues" evidence="1">
    <location>
        <begin position="22"/>
        <end position="32"/>
    </location>
</feature>
<dbReference type="EMBL" id="JAMBEP010000001">
    <property type="protein sequence ID" value="MCL1633623.1"/>
    <property type="molecule type" value="Genomic_DNA"/>
</dbReference>
<feature type="region of interest" description="Disordered" evidence="1">
    <location>
        <begin position="19"/>
        <end position="46"/>
    </location>
</feature>
<dbReference type="InterPro" id="IPR007939">
    <property type="entry name" value="Cu-R_B_prcur"/>
</dbReference>
<dbReference type="Proteomes" id="UP001431217">
    <property type="component" value="Unassembled WGS sequence"/>
</dbReference>
<name>A0ABT0MG36_9GAMM</name>
<gene>
    <name evidence="2" type="ORF">M2650_03055</name>
</gene>
<protein>
    <submittedName>
        <fullName evidence="2">Copper resistance protein B</fullName>
    </submittedName>
</protein>
<proteinExistence type="predicted"/>
<sequence length="281" mass="31444">MLLFLMCFALPALAQHEGHDMSQMSSQPSASDKPQATSPAPLPAPTTEERAAAFPDLHGMDMRDHMDDDPVIGMLQFDELEWQRSSGTSGDDAGLAWNLRSWLGRVDDRLWLRSEGERRDGRTEHGDIELLWGHATGPWWDAMLGVRHDFGQGHPRDWAAFGVQGLAPYKFEAAATAYVGDSGRLAARAEAEYELLLTNRFILQPKLEVNLYSRDDPENGIGQGLSDAEFGLRLRYEIRREFAPYLGYVWSRKFGATADLAQAAGGDRSEAQWVAGVRFWF</sequence>
<evidence type="ECO:0000313" key="3">
    <source>
        <dbReference type="Proteomes" id="UP001431217"/>
    </source>
</evidence>
<keyword evidence="3" id="KW-1185">Reference proteome</keyword>
<dbReference type="RefSeq" id="WP_249471009.1">
    <property type="nucleotide sequence ID" value="NZ_JAMBEP010000001.1"/>
</dbReference>
<evidence type="ECO:0000256" key="1">
    <source>
        <dbReference type="SAM" id="MobiDB-lite"/>
    </source>
</evidence>